<dbReference type="Pfam" id="PF00579">
    <property type="entry name" value="tRNA-synt_1b"/>
    <property type="match status" value="1"/>
</dbReference>
<feature type="region of interest" description="Disordered" evidence="11">
    <location>
        <begin position="33"/>
        <end position="62"/>
    </location>
</feature>
<evidence type="ECO:0000256" key="2">
    <source>
        <dbReference type="ARBA" id="ARBA00005594"/>
    </source>
</evidence>
<dbReference type="GO" id="GO:0070183">
    <property type="term" value="P:mitochondrial tryptophanyl-tRNA aminoacylation"/>
    <property type="evidence" value="ECO:0007669"/>
    <property type="project" value="TreeGrafter"/>
</dbReference>
<evidence type="ECO:0000256" key="5">
    <source>
        <dbReference type="ARBA" id="ARBA00022741"/>
    </source>
</evidence>
<organism evidence="12 13">
    <name type="scientific">Corynespora cassiicola Philippines</name>
    <dbReference type="NCBI Taxonomy" id="1448308"/>
    <lineage>
        <taxon>Eukaryota</taxon>
        <taxon>Fungi</taxon>
        <taxon>Dikarya</taxon>
        <taxon>Ascomycota</taxon>
        <taxon>Pezizomycotina</taxon>
        <taxon>Dothideomycetes</taxon>
        <taxon>Pleosporomycetidae</taxon>
        <taxon>Pleosporales</taxon>
        <taxon>Corynesporascaceae</taxon>
        <taxon>Corynespora</taxon>
    </lineage>
</organism>
<keyword evidence="5 10" id="KW-0547">Nucleotide-binding</keyword>
<name>A0A2T2P1L9_CORCC</name>
<comment type="subcellular location">
    <subcellularLocation>
        <location evidence="1">Mitochondrion</location>
    </subcellularLocation>
</comment>
<evidence type="ECO:0000313" key="13">
    <source>
        <dbReference type="Proteomes" id="UP000240883"/>
    </source>
</evidence>
<evidence type="ECO:0000256" key="10">
    <source>
        <dbReference type="RuleBase" id="RU363036"/>
    </source>
</evidence>
<evidence type="ECO:0000256" key="8">
    <source>
        <dbReference type="ARBA" id="ARBA00023146"/>
    </source>
</evidence>
<comment type="similarity">
    <text evidence="2 10">Belongs to the class-I aminoacyl-tRNA synthetase family.</text>
</comment>
<evidence type="ECO:0000256" key="6">
    <source>
        <dbReference type="ARBA" id="ARBA00022840"/>
    </source>
</evidence>
<evidence type="ECO:0000256" key="7">
    <source>
        <dbReference type="ARBA" id="ARBA00022917"/>
    </source>
</evidence>
<dbReference type="AlphaFoldDB" id="A0A2T2P1L9"/>
<reference evidence="12 13" key="1">
    <citation type="journal article" date="2018" name="Front. Microbiol.">
        <title>Genome-Wide Analysis of Corynespora cassiicola Leaf Fall Disease Putative Effectors.</title>
        <authorList>
            <person name="Lopez D."/>
            <person name="Ribeiro S."/>
            <person name="Label P."/>
            <person name="Fumanal B."/>
            <person name="Venisse J.S."/>
            <person name="Kohler A."/>
            <person name="de Oliveira R.R."/>
            <person name="Labutti K."/>
            <person name="Lipzen A."/>
            <person name="Lail K."/>
            <person name="Bauer D."/>
            <person name="Ohm R.A."/>
            <person name="Barry K.W."/>
            <person name="Spatafora J."/>
            <person name="Grigoriev I.V."/>
            <person name="Martin F.M."/>
            <person name="Pujade-Renaud V."/>
        </authorList>
    </citation>
    <scope>NUCLEOTIDE SEQUENCE [LARGE SCALE GENOMIC DNA]</scope>
    <source>
        <strain evidence="12 13">Philippines</strain>
    </source>
</reference>
<dbReference type="CDD" id="cd00806">
    <property type="entry name" value="TrpRS_core"/>
    <property type="match status" value="1"/>
</dbReference>
<gene>
    <name evidence="12" type="ORF">BS50DRAFT_547071</name>
</gene>
<evidence type="ECO:0000256" key="1">
    <source>
        <dbReference type="ARBA" id="ARBA00004173"/>
    </source>
</evidence>
<sequence length="419" mass="46447">MLPLRRQQHALRRAVAAPARPWLCANCARRSSTEAAQQPPVPEDAASAAATEPKSTPPKRTIFSGIQPTGIPHLGNYLGALKQWVKLQRKARDKDRLFFSIVDLHAITVKQDPALLSVQRMQMFTCLMALGLGAKLKDKPNKKSTIFYQSQNKQHAELMWLLSCSASMGYLGRMTQWKSKLSLPEDADPLANAPSNKEALKLGLFSYPVLQAADILLYNTTHVPVGEDQAQHIEFTRSLARGFNDAYGNGHSTLLKVPELILSPAKRVMSLTEPTKKMSKSDPNPASRILITDDKETIYKKFKAAKTDSIQGISYDKQARPGVSNLLSILYHMDESVAASPEDLAKDFENGSMLALKERVAAVVDAELAPIRNRYDELIDTKNLEIVDHANRGAEYATLRAKETIKRVKKAMGLAWPHA</sequence>
<dbReference type="GO" id="GO:0005759">
    <property type="term" value="C:mitochondrial matrix"/>
    <property type="evidence" value="ECO:0007669"/>
    <property type="project" value="TreeGrafter"/>
</dbReference>
<dbReference type="NCBIfam" id="TIGR00233">
    <property type="entry name" value="trpS"/>
    <property type="match status" value="1"/>
</dbReference>
<dbReference type="InterPro" id="IPR050203">
    <property type="entry name" value="Trp-tRNA_synthetase"/>
</dbReference>
<evidence type="ECO:0000256" key="11">
    <source>
        <dbReference type="SAM" id="MobiDB-lite"/>
    </source>
</evidence>
<dbReference type="InterPro" id="IPR002306">
    <property type="entry name" value="Trp-tRNA-ligase"/>
</dbReference>
<dbReference type="STRING" id="1448308.A0A2T2P1L9"/>
<dbReference type="SUPFAM" id="SSF52374">
    <property type="entry name" value="Nucleotidylyl transferase"/>
    <property type="match status" value="1"/>
</dbReference>
<evidence type="ECO:0000256" key="4">
    <source>
        <dbReference type="ARBA" id="ARBA00022598"/>
    </source>
</evidence>
<dbReference type="Gene3D" id="3.40.50.620">
    <property type="entry name" value="HUPs"/>
    <property type="match status" value="1"/>
</dbReference>
<keyword evidence="6 10" id="KW-0067">ATP-binding</keyword>
<protein>
    <recommendedName>
        <fullName evidence="3">tryptophan--tRNA ligase</fullName>
        <ecNumber evidence="3">6.1.1.2</ecNumber>
    </recommendedName>
    <alternativeName>
        <fullName evidence="9">Tryptophanyl-tRNA synthetase</fullName>
    </alternativeName>
</protein>
<dbReference type="EMBL" id="KZ678131">
    <property type="protein sequence ID" value="PSN71580.1"/>
    <property type="molecule type" value="Genomic_DNA"/>
</dbReference>
<evidence type="ECO:0000256" key="9">
    <source>
        <dbReference type="ARBA" id="ARBA00030268"/>
    </source>
</evidence>
<evidence type="ECO:0000313" key="12">
    <source>
        <dbReference type="EMBL" id="PSN71580.1"/>
    </source>
</evidence>
<dbReference type="InterPro" id="IPR002305">
    <property type="entry name" value="aa-tRNA-synth_Ic"/>
</dbReference>
<dbReference type="InterPro" id="IPR014729">
    <property type="entry name" value="Rossmann-like_a/b/a_fold"/>
</dbReference>
<dbReference type="FunFam" id="1.10.240.10:FF:000002">
    <property type="entry name" value="Tryptophan--tRNA ligase"/>
    <property type="match status" value="1"/>
</dbReference>
<keyword evidence="4 10" id="KW-0436">Ligase</keyword>
<dbReference type="InterPro" id="IPR001412">
    <property type="entry name" value="aa-tRNA-synth_I_CS"/>
</dbReference>
<dbReference type="PANTHER" id="PTHR43766:SF1">
    <property type="entry name" value="TRYPTOPHAN--TRNA LIGASE, MITOCHONDRIAL"/>
    <property type="match status" value="1"/>
</dbReference>
<proteinExistence type="inferred from homology"/>
<accession>A0A2T2P1L9</accession>
<dbReference type="PRINTS" id="PR01039">
    <property type="entry name" value="TRNASYNTHTRP"/>
</dbReference>
<dbReference type="PANTHER" id="PTHR43766">
    <property type="entry name" value="TRYPTOPHAN--TRNA LIGASE, MITOCHONDRIAL"/>
    <property type="match status" value="1"/>
</dbReference>
<dbReference type="Gene3D" id="1.10.240.10">
    <property type="entry name" value="Tyrosyl-Transfer RNA Synthetase"/>
    <property type="match status" value="1"/>
</dbReference>
<dbReference type="GO" id="GO:0004830">
    <property type="term" value="F:tryptophan-tRNA ligase activity"/>
    <property type="evidence" value="ECO:0007669"/>
    <property type="project" value="UniProtKB-EC"/>
</dbReference>
<keyword evidence="8 10" id="KW-0030">Aminoacyl-tRNA synthetase</keyword>
<keyword evidence="7 10" id="KW-0648">Protein biosynthesis</keyword>
<dbReference type="OrthoDB" id="15808at2759"/>
<dbReference type="PROSITE" id="PS00178">
    <property type="entry name" value="AA_TRNA_LIGASE_I"/>
    <property type="match status" value="1"/>
</dbReference>
<dbReference type="Proteomes" id="UP000240883">
    <property type="component" value="Unassembled WGS sequence"/>
</dbReference>
<keyword evidence="13" id="KW-1185">Reference proteome</keyword>
<evidence type="ECO:0000256" key="3">
    <source>
        <dbReference type="ARBA" id="ARBA00013161"/>
    </source>
</evidence>
<dbReference type="EC" id="6.1.1.2" evidence="3"/>
<dbReference type="GO" id="GO:0005524">
    <property type="term" value="F:ATP binding"/>
    <property type="evidence" value="ECO:0007669"/>
    <property type="project" value="UniProtKB-KW"/>
</dbReference>